<evidence type="ECO:0000313" key="1">
    <source>
        <dbReference type="EMBL" id="VXC99371.1"/>
    </source>
</evidence>
<gene>
    <name evidence="1" type="ORF">SPHINGO8BC_51454</name>
</gene>
<dbReference type="AlphaFoldDB" id="A0A654D4B0"/>
<sequence length="228" mass="26498">MKSRLIILLLFVVSIASLTTNAFLSHKIDDVQNQVYLRDSLISVKTDREIKSKEETNELLKSLGLLFENSKLTEDGKFDVESFIKMHLGLKDSIRNLNNRLDLIRNNYGIYTATRVKSKDEKQTINETIIKGGEKVDSALLLLPRFRDRLVKIDKNTWTIDRAGKELKSVTEQYNKDIDDYNDLNKKYNELAIKYNADVKKYRDILRKIADKGLIKIDTLSDGYEYHF</sequence>
<reference evidence="1 2" key="1">
    <citation type="submission" date="2019-10" db="EMBL/GenBank/DDBJ databases">
        <authorList>
            <person name="Karimi E."/>
        </authorList>
    </citation>
    <scope>NUCLEOTIDE SEQUENCE [LARGE SCALE GENOMIC DNA]</scope>
    <source>
        <strain evidence="1">Sphingobacterium sp. 8BC</strain>
    </source>
</reference>
<dbReference type="EMBL" id="CABWMV010000024">
    <property type="protein sequence ID" value="VXC99371.1"/>
    <property type="molecule type" value="Genomic_DNA"/>
</dbReference>
<name>A0A654D4B0_SPHMU</name>
<dbReference type="Proteomes" id="UP000432350">
    <property type="component" value="Unassembled WGS sequence"/>
</dbReference>
<dbReference type="RefSeq" id="WP_159332852.1">
    <property type="nucleotide sequence ID" value="NZ_LR733857.1"/>
</dbReference>
<accession>A0A654D4B0</accession>
<evidence type="ECO:0000313" key="2">
    <source>
        <dbReference type="Proteomes" id="UP000432350"/>
    </source>
</evidence>
<protein>
    <submittedName>
        <fullName evidence="1">Uncharacterized protein</fullName>
    </submittedName>
</protein>
<proteinExistence type="predicted"/>
<organism evidence="1 2">
    <name type="scientific">Sphingobacterium multivorum</name>
    <dbReference type="NCBI Taxonomy" id="28454"/>
    <lineage>
        <taxon>Bacteria</taxon>
        <taxon>Pseudomonadati</taxon>
        <taxon>Bacteroidota</taxon>
        <taxon>Sphingobacteriia</taxon>
        <taxon>Sphingobacteriales</taxon>
        <taxon>Sphingobacteriaceae</taxon>
        <taxon>Sphingobacterium</taxon>
    </lineage>
</organism>